<dbReference type="PROSITE" id="PS50240">
    <property type="entry name" value="TRYPSIN_DOM"/>
    <property type="match status" value="1"/>
</dbReference>
<dbReference type="PANTHER" id="PTHR24271">
    <property type="entry name" value="KALLIKREIN-RELATED"/>
    <property type="match status" value="1"/>
</dbReference>
<keyword evidence="2 5" id="KW-0378">Hydrolase</keyword>
<keyword evidence="4" id="KW-1015">Disulfide bond</keyword>
<dbReference type="InterPro" id="IPR001314">
    <property type="entry name" value="Peptidase_S1A"/>
</dbReference>
<dbReference type="PANTHER" id="PTHR24271:SF50">
    <property type="match status" value="1"/>
</dbReference>
<dbReference type="SUPFAM" id="SSF50494">
    <property type="entry name" value="Trypsin-like serine proteases"/>
    <property type="match status" value="1"/>
</dbReference>
<evidence type="ECO:0000259" key="6">
    <source>
        <dbReference type="PROSITE" id="PS50240"/>
    </source>
</evidence>
<reference evidence="7 8" key="1">
    <citation type="submission" date="2018-11" db="EMBL/GenBank/DDBJ databases">
        <title>Whole genome sequence of Streptomyces chrestomyceticus NBRC 13444(T).</title>
        <authorList>
            <person name="Komaki H."/>
            <person name="Tamura T."/>
        </authorList>
    </citation>
    <scope>NUCLEOTIDE SEQUENCE [LARGE SCALE GENOMIC DNA]</scope>
    <source>
        <strain evidence="7 8">NBRC 13444</strain>
    </source>
</reference>
<dbReference type="GO" id="GO:0004252">
    <property type="term" value="F:serine-type endopeptidase activity"/>
    <property type="evidence" value="ECO:0007669"/>
    <property type="project" value="InterPro"/>
</dbReference>
<evidence type="ECO:0000313" key="7">
    <source>
        <dbReference type="EMBL" id="GCD36164.1"/>
    </source>
</evidence>
<evidence type="ECO:0000256" key="5">
    <source>
        <dbReference type="RuleBase" id="RU363034"/>
    </source>
</evidence>
<dbReference type="InterPro" id="IPR001254">
    <property type="entry name" value="Trypsin_dom"/>
</dbReference>
<dbReference type="InterPro" id="IPR043504">
    <property type="entry name" value="Peptidase_S1_PA_chymotrypsin"/>
</dbReference>
<dbReference type="Proteomes" id="UP000287830">
    <property type="component" value="Unassembled WGS sequence"/>
</dbReference>
<dbReference type="SMART" id="SM00020">
    <property type="entry name" value="Tryp_SPc"/>
    <property type="match status" value="1"/>
</dbReference>
<dbReference type="PRINTS" id="PR00722">
    <property type="entry name" value="CHYMOTRYPSIN"/>
</dbReference>
<evidence type="ECO:0000256" key="4">
    <source>
        <dbReference type="ARBA" id="ARBA00023157"/>
    </source>
</evidence>
<dbReference type="RefSeq" id="WP_125045905.1">
    <property type="nucleotide sequence ID" value="NZ_BHZC01000001.1"/>
</dbReference>
<accession>A0A7U9KVG9</accession>
<dbReference type="AlphaFoldDB" id="A0A7U9KVG9"/>
<proteinExistence type="predicted"/>
<evidence type="ECO:0000313" key="8">
    <source>
        <dbReference type="Proteomes" id="UP000287830"/>
    </source>
</evidence>
<dbReference type="GO" id="GO:0006508">
    <property type="term" value="P:proteolysis"/>
    <property type="evidence" value="ECO:0007669"/>
    <property type="project" value="UniProtKB-KW"/>
</dbReference>
<evidence type="ECO:0000256" key="2">
    <source>
        <dbReference type="ARBA" id="ARBA00022801"/>
    </source>
</evidence>
<sequence>MGRKQRRAERAERRVGARAGAALGAVALAVALTTTVGLAGPAQAMSGGTQLPRPGAAPWLATLAEKGDTPLLDRASCGGVLVAPDRILTAAHCVNGVDVERMEVHLGSSVLSQDPGTVRTIRSATLHPRYELLPSPVAPDRPELSSAAYDLAELRLSEPVHGIRPLPVVQHRPRPGTPVSIFSHGTTAAPDPSRPGAEIRGDVLRRGDLTVRGHEQCAAQTPAVVNKASVFCARDARAVRSDRTATTMCFGDSGSPLVAWGRRGPVLTGIFSFAGETAGKVCGQPADAAFADVPALLPELRATARPSGGRA</sequence>
<keyword evidence="3 5" id="KW-0720">Serine protease</keyword>
<name>A0A7U9KVG9_9ACTN</name>
<evidence type="ECO:0000256" key="1">
    <source>
        <dbReference type="ARBA" id="ARBA00022670"/>
    </source>
</evidence>
<protein>
    <submittedName>
        <fullName evidence="7">Trypsin</fullName>
    </submittedName>
</protein>
<keyword evidence="1 5" id="KW-0645">Protease</keyword>
<dbReference type="InterPro" id="IPR009003">
    <property type="entry name" value="Peptidase_S1_PA"/>
</dbReference>
<dbReference type="PROSITE" id="PS00135">
    <property type="entry name" value="TRYPSIN_SER"/>
    <property type="match status" value="1"/>
</dbReference>
<dbReference type="EMBL" id="BHZC01000001">
    <property type="protein sequence ID" value="GCD36164.1"/>
    <property type="molecule type" value="Genomic_DNA"/>
</dbReference>
<dbReference type="PROSITE" id="PS00134">
    <property type="entry name" value="TRYPSIN_HIS"/>
    <property type="match status" value="1"/>
</dbReference>
<dbReference type="GeneID" id="95622806"/>
<dbReference type="InterPro" id="IPR018114">
    <property type="entry name" value="TRYPSIN_HIS"/>
</dbReference>
<organism evidence="7 8">
    <name type="scientific">Streptomyces chrestomyceticus JCM 4735</name>
    <dbReference type="NCBI Taxonomy" id="1306181"/>
    <lineage>
        <taxon>Bacteria</taxon>
        <taxon>Bacillati</taxon>
        <taxon>Actinomycetota</taxon>
        <taxon>Actinomycetes</taxon>
        <taxon>Kitasatosporales</taxon>
        <taxon>Streptomycetaceae</taxon>
        <taxon>Streptomyces</taxon>
    </lineage>
</organism>
<dbReference type="Pfam" id="PF00089">
    <property type="entry name" value="Trypsin"/>
    <property type="match status" value="1"/>
</dbReference>
<dbReference type="Gene3D" id="2.40.10.10">
    <property type="entry name" value="Trypsin-like serine proteases"/>
    <property type="match status" value="1"/>
</dbReference>
<feature type="domain" description="Peptidase S1" evidence="6">
    <location>
        <begin position="45"/>
        <end position="305"/>
    </location>
</feature>
<evidence type="ECO:0000256" key="3">
    <source>
        <dbReference type="ARBA" id="ARBA00022825"/>
    </source>
</evidence>
<dbReference type="OrthoDB" id="5243523at2"/>
<gene>
    <name evidence="7" type="ORF">OEIGOIKO_03920</name>
</gene>
<dbReference type="InterPro" id="IPR033116">
    <property type="entry name" value="TRYPSIN_SER"/>
</dbReference>
<comment type="caution">
    <text evidence="7">The sequence shown here is derived from an EMBL/GenBank/DDBJ whole genome shotgun (WGS) entry which is preliminary data.</text>
</comment>